<evidence type="ECO:0000313" key="2">
    <source>
        <dbReference type="EMBL" id="PPE65096.1"/>
    </source>
</evidence>
<dbReference type="Proteomes" id="UP000238605">
    <property type="component" value="Unassembled WGS sequence"/>
</dbReference>
<organism evidence="2 3">
    <name type="scientific">Caldimonas caldifontis</name>
    <dbReference type="NCBI Taxonomy" id="1452508"/>
    <lineage>
        <taxon>Bacteria</taxon>
        <taxon>Pseudomonadati</taxon>
        <taxon>Pseudomonadota</taxon>
        <taxon>Betaproteobacteria</taxon>
        <taxon>Burkholderiales</taxon>
        <taxon>Sphaerotilaceae</taxon>
        <taxon>Caldimonas</taxon>
    </lineage>
</organism>
<gene>
    <name evidence="2" type="ORF">C1704_15845</name>
</gene>
<accession>A0A2S5SQW3</accession>
<name>A0A2S5SQW3_9BURK</name>
<proteinExistence type="predicted"/>
<keyword evidence="1" id="KW-0732">Signal</keyword>
<keyword evidence="3" id="KW-1185">Reference proteome</keyword>
<dbReference type="AlphaFoldDB" id="A0A2S5SQW3"/>
<feature type="chain" id="PRO_5015658386" evidence="1">
    <location>
        <begin position="38"/>
        <end position="197"/>
    </location>
</feature>
<reference evidence="2 3" key="1">
    <citation type="submission" date="2018-02" db="EMBL/GenBank/DDBJ databases">
        <title>Reclassifiation of [Polyangium] brachysporum DSM 7029 as Guopingzhaonella breviflexa gen. nov., sp. nov., a member of the family Comamonadaceae.</title>
        <authorList>
            <person name="Tang B."/>
        </authorList>
    </citation>
    <scope>NUCLEOTIDE SEQUENCE [LARGE SCALE GENOMIC DNA]</scope>
    <source>
        <strain evidence="2 3">BCRC 80649</strain>
    </source>
</reference>
<protein>
    <submittedName>
        <fullName evidence="2">Glycine zipper family protein</fullName>
    </submittedName>
</protein>
<evidence type="ECO:0000256" key="1">
    <source>
        <dbReference type="SAM" id="SignalP"/>
    </source>
</evidence>
<feature type="signal peptide" evidence="1">
    <location>
        <begin position="1"/>
        <end position="37"/>
    </location>
</feature>
<sequence length="197" mass="20828">MLVMKLPSFPACRPPRLPVGGRTLLVLPFALVLAACATPQAVPVHRPAPVAVNQPLYFYPMRGQDERTQQRDRYECYRWASDQTRSDPGMTPLRHVGAPPPAVYYDPQPGRDTALGAATGAIIGGMTASSPRHAGDAAAVGLVLGAIIGAASDHARAENARQANAQAAAAQTSSTRVHGDFRRAMAACMSGRGYAVR</sequence>
<comment type="caution">
    <text evidence="2">The sequence shown here is derived from an EMBL/GenBank/DDBJ whole genome shotgun (WGS) entry which is preliminary data.</text>
</comment>
<evidence type="ECO:0000313" key="3">
    <source>
        <dbReference type="Proteomes" id="UP000238605"/>
    </source>
</evidence>
<dbReference type="EMBL" id="PSNX01000016">
    <property type="protein sequence ID" value="PPE65096.1"/>
    <property type="molecule type" value="Genomic_DNA"/>
</dbReference>